<comment type="caution">
    <text evidence="1">The sequence shown here is derived from an EMBL/GenBank/DDBJ whole genome shotgun (WGS) entry which is preliminary data.</text>
</comment>
<evidence type="ECO:0000313" key="2">
    <source>
        <dbReference type="Proteomes" id="UP000019681"/>
    </source>
</evidence>
<reference evidence="1 2" key="1">
    <citation type="journal article" date="2014" name="Genome Announc.">
        <title>Draft Genome Sequence of Fervidicella metallireducens Strain AeBT, an Iron-Reducing Thermoanaerobe from the Great Artesian Basin.</title>
        <authorList>
            <person name="Patel B.K."/>
        </authorList>
    </citation>
    <scope>NUCLEOTIDE SEQUENCE [LARGE SCALE GENOMIC DNA]</scope>
    <source>
        <strain evidence="1 2">AeB</strain>
    </source>
</reference>
<evidence type="ECO:0000313" key="1">
    <source>
        <dbReference type="EMBL" id="EYE88295.1"/>
    </source>
</evidence>
<sequence>MPTLSSKDVASRLNDTFMKNFACMHYKVNCKHGDNYIKKNNISAEELAFSYIEQLKVFIDLFAISVKDNFYIADLILISDPFVIFSFDYVFKKSMELLTNQKSDVYYDTHDNDVELFKKYSLIYLESK</sequence>
<proteinExistence type="predicted"/>
<organism evidence="1 2">
    <name type="scientific">Fervidicella metallireducens AeB</name>
    <dbReference type="NCBI Taxonomy" id="1403537"/>
    <lineage>
        <taxon>Bacteria</taxon>
        <taxon>Bacillati</taxon>
        <taxon>Bacillota</taxon>
        <taxon>Clostridia</taxon>
        <taxon>Eubacteriales</taxon>
        <taxon>Clostridiaceae</taxon>
        <taxon>Fervidicella</taxon>
    </lineage>
</organism>
<accession>A0A017RWI3</accession>
<protein>
    <submittedName>
        <fullName evidence="1">Uncharacterized protein</fullName>
    </submittedName>
</protein>
<name>A0A017RWI3_9CLOT</name>
<dbReference type="RefSeq" id="WP_035380004.1">
    <property type="nucleotide sequence ID" value="NZ_AZQP01000024.1"/>
</dbReference>
<keyword evidence="2" id="KW-1185">Reference proteome</keyword>
<dbReference type="AlphaFoldDB" id="A0A017RWI3"/>
<gene>
    <name evidence="1" type="ORF">Q428_08830</name>
</gene>
<dbReference type="Proteomes" id="UP000019681">
    <property type="component" value="Unassembled WGS sequence"/>
</dbReference>
<dbReference type="STRING" id="1403537.Q428_08830"/>
<dbReference type="EMBL" id="AZQP01000024">
    <property type="protein sequence ID" value="EYE88295.1"/>
    <property type="molecule type" value="Genomic_DNA"/>
</dbReference>